<dbReference type="Gene3D" id="3.40.50.300">
    <property type="entry name" value="P-loop containing nucleotide triphosphate hydrolases"/>
    <property type="match status" value="1"/>
</dbReference>
<dbReference type="CDD" id="cd00009">
    <property type="entry name" value="AAA"/>
    <property type="match status" value="1"/>
</dbReference>
<dbReference type="Pfam" id="PF05673">
    <property type="entry name" value="DUF815"/>
    <property type="match status" value="1"/>
</dbReference>
<proteinExistence type="predicted"/>
<evidence type="ECO:0000313" key="3">
    <source>
        <dbReference type="Proteomes" id="UP000184241"/>
    </source>
</evidence>
<dbReference type="InterPro" id="IPR008533">
    <property type="entry name" value="DUF815"/>
</dbReference>
<organism evidence="2 3">
    <name type="scientific">Clostridium intestinale DSM 6191</name>
    <dbReference type="NCBI Taxonomy" id="1121320"/>
    <lineage>
        <taxon>Bacteria</taxon>
        <taxon>Bacillati</taxon>
        <taxon>Bacillota</taxon>
        <taxon>Clostridia</taxon>
        <taxon>Eubacteriales</taxon>
        <taxon>Clostridiaceae</taxon>
        <taxon>Clostridium</taxon>
    </lineage>
</organism>
<feature type="domain" description="AAA+ ATPase" evidence="1">
    <location>
        <begin position="238"/>
        <end position="355"/>
    </location>
</feature>
<reference evidence="2 3" key="1">
    <citation type="submission" date="2016-11" db="EMBL/GenBank/DDBJ databases">
        <authorList>
            <person name="Jaros S."/>
            <person name="Januszkiewicz K."/>
            <person name="Wedrychowicz H."/>
        </authorList>
    </citation>
    <scope>NUCLEOTIDE SEQUENCE [LARGE SCALE GENOMIC DNA]</scope>
    <source>
        <strain evidence="2 3">DSM 6191</strain>
    </source>
</reference>
<accession>A0A1M6BUL4</accession>
<dbReference type="PANTHER" id="PTHR42935:SF1">
    <property type="entry name" value="SLR0930 PROTEIN"/>
    <property type="match status" value="1"/>
</dbReference>
<evidence type="ECO:0000259" key="1">
    <source>
        <dbReference type="SMART" id="SM00382"/>
    </source>
</evidence>
<dbReference type="InterPro" id="IPR003593">
    <property type="entry name" value="AAA+_ATPase"/>
</dbReference>
<dbReference type="Proteomes" id="UP000184241">
    <property type="component" value="Unassembled WGS sequence"/>
</dbReference>
<name>A0A1M6BUL4_9CLOT</name>
<evidence type="ECO:0000313" key="2">
    <source>
        <dbReference type="EMBL" id="SHI52293.1"/>
    </source>
</evidence>
<dbReference type="PANTHER" id="PTHR42935">
    <property type="entry name" value="SLR0930 PROTEIN"/>
    <property type="match status" value="1"/>
</dbReference>
<dbReference type="SUPFAM" id="SSF52540">
    <property type="entry name" value="P-loop containing nucleoside triphosphate hydrolases"/>
    <property type="match status" value="1"/>
</dbReference>
<dbReference type="RefSeq" id="WP_207650364.1">
    <property type="nucleotide sequence ID" value="NZ_FQXU01000015.1"/>
</dbReference>
<sequence length="446" mass="51397">MISNKIRRMKINLESLGIYRNLLKDSVIEKLHKLINYLDRNEDTISEIINLYNDFYYEMMEINNGFGLKQYIINKIILSENIFSKKAQRDNLCNIGFSIKQAVVNDLDSLESIGSFTAEYIKELFIEDENNPYFELDKLQNLGEWETETIDDVYIESNFIVDRFMNTSPWSVLINDLAIVYKNNGIGIFGEYKGFLWEGNELKGVQSLDPIRLEELVNYERERKIIVDNTISFLKGYKANNVLLYGSRGTGKSSTVKALLNEYYTEGLRVIEIPKQYISTFPKLIGIIKDIPQKFILFIDDLAFGDSEDTYTALKAVLEGGLETKPDNIIIYATSNRRHLVKEKFSDRDGMRLSGAGDEVHAADAMQEKLSLSDRFGITVTFISPTQKEYLEIVDSLAKARGIEPTEEIHKRAIQWEMSYNGRSPRTARQFVDWLEGEICQKKIKT</sequence>
<dbReference type="SMART" id="SM00382">
    <property type="entry name" value="AAA"/>
    <property type="match status" value="1"/>
</dbReference>
<dbReference type="AlphaFoldDB" id="A0A1M6BUL4"/>
<protein>
    <recommendedName>
        <fullName evidence="1">AAA+ ATPase domain-containing protein</fullName>
    </recommendedName>
</protein>
<dbReference type="InterPro" id="IPR027417">
    <property type="entry name" value="P-loop_NTPase"/>
</dbReference>
<gene>
    <name evidence="2" type="ORF">SAMN02745941_03947</name>
</gene>
<dbReference type="EMBL" id="FQXU01000015">
    <property type="protein sequence ID" value="SHI52293.1"/>
    <property type="molecule type" value="Genomic_DNA"/>
</dbReference>